<dbReference type="Proteomes" id="UP000002016">
    <property type="component" value="Chromosome"/>
</dbReference>
<dbReference type="KEGG" id="tle:Tlet_1484"/>
<reference evidence="2 3" key="1">
    <citation type="submission" date="2007-08" db="EMBL/GenBank/DDBJ databases">
        <title>Complete sequence of Thermotoga lettingae TMO.</title>
        <authorList>
            <consortium name="US DOE Joint Genome Institute"/>
            <person name="Copeland A."/>
            <person name="Lucas S."/>
            <person name="Lapidus A."/>
            <person name="Barry K."/>
            <person name="Glavina del Rio T."/>
            <person name="Dalin E."/>
            <person name="Tice H."/>
            <person name="Pitluck S."/>
            <person name="Foster B."/>
            <person name="Bruce D."/>
            <person name="Schmutz J."/>
            <person name="Larimer F."/>
            <person name="Land M."/>
            <person name="Hauser L."/>
            <person name="Kyrpides N."/>
            <person name="Mikhailova N."/>
            <person name="Nelson K."/>
            <person name="Gogarten J.P."/>
            <person name="Noll K."/>
            <person name="Richardson P."/>
        </authorList>
    </citation>
    <scope>NUCLEOTIDE SEQUENCE [LARGE SCALE GENOMIC DNA]</scope>
    <source>
        <strain evidence="3">ATCC BAA-301 / DSM 14385 / NBRC 107922 / TMO</strain>
    </source>
</reference>
<dbReference type="STRING" id="416591.Tlet_1484"/>
<sequence length="221" mass="24543">MKIFAIDTSTDTLVIAYSNEQNILTLNYRGVEKHASKIGPLVHEFLNMADVNKGSIDLFGCGVGPGSLTGLRIGIAFIQGMAHAFSKNVVAVTSSEVVAANFLYHQGEIVIVKKAREGYVYIACYKENTEMLKPSVMEFEKAKHFVQTLNNPIVVGDAKKLFEHIAQTAPDELEAIRGEVLLNKVFEKIKSKSILKPHELEPLYLQKSIAEMNFEKRKSKG</sequence>
<dbReference type="HOGENOM" id="CLU_064886_0_0_0"/>
<reference evidence="2 3" key="2">
    <citation type="journal article" date="2009" name="Proc. Natl. Acad. Sci. U.S.A.">
        <title>On the chimeric nature, thermophilic origin, and phylogenetic placement of the Thermotogales.</title>
        <authorList>
            <person name="Zhaxybayeva O."/>
            <person name="Swithers K.S."/>
            <person name="Lapierre P."/>
            <person name="Fournier G.P."/>
            <person name="Bickhart D.M."/>
            <person name="DeBoy R.T."/>
            <person name="Nelson K.E."/>
            <person name="Nesbo C.L."/>
            <person name="Doolittle W.F."/>
            <person name="Gogarten J.P."/>
            <person name="Noll K.M."/>
        </authorList>
    </citation>
    <scope>NUCLEOTIDE SEQUENCE [LARGE SCALE GENOMIC DNA]</scope>
    <source>
        <strain evidence="3">ATCC BAA-301 / DSM 14385 / NBRC 107922 / TMO</strain>
    </source>
</reference>
<dbReference type="Gene3D" id="3.30.420.40">
    <property type="match status" value="1"/>
</dbReference>
<dbReference type="NCBIfam" id="TIGR03725">
    <property type="entry name" value="T6A_YeaZ"/>
    <property type="match status" value="1"/>
</dbReference>
<dbReference type="InterPro" id="IPR043129">
    <property type="entry name" value="ATPase_NBD"/>
</dbReference>
<dbReference type="EMBL" id="CP000812">
    <property type="protein sequence ID" value="ABV34040.1"/>
    <property type="molecule type" value="Genomic_DNA"/>
</dbReference>
<dbReference type="OrthoDB" id="9784166at2"/>
<dbReference type="RefSeq" id="WP_012003516.1">
    <property type="nucleotide sequence ID" value="NC_009828.1"/>
</dbReference>
<proteinExistence type="predicted"/>
<protein>
    <submittedName>
        <fullName evidence="2">Peptidase M22 glycoprotease</fullName>
    </submittedName>
</protein>
<evidence type="ECO:0000259" key="1">
    <source>
        <dbReference type="Pfam" id="PF00814"/>
    </source>
</evidence>
<dbReference type="Pfam" id="PF00814">
    <property type="entry name" value="TsaD"/>
    <property type="match status" value="1"/>
</dbReference>
<dbReference type="InterPro" id="IPR000905">
    <property type="entry name" value="Gcp-like_dom"/>
</dbReference>
<organism evidence="2 3">
    <name type="scientific">Pseudothermotoga lettingae (strain ATCC BAA-301 / DSM 14385 / NBRC 107922 / TMO)</name>
    <name type="common">Thermotoga lettingae</name>
    <dbReference type="NCBI Taxonomy" id="416591"/>
    <lineage>
        <taxon>Bacteria</taxon>
        <taxon>Thermotogati</taxon>
        <taxon>Thermotogota</taxon>
        <taxon>Thermotogae</taxon>
        <taxon>Thermotogales</taxon>
        <taxon>Thermotogaceae</taxon>
        <taxon>Pseudothermotoga</taxon>
    </lineage>
</organism>
<dbReference type="GO" id="GO:0008233">
    <property type="term" value="F:peptidase activity"/>
    <property type="evidence" value="ECO:0007669"/>
    <property type="project" value="UniProtKB-KW"/>
</dbReference>
<dbReference type="SUPFAM" id="SSF53067">
    <property type="entry name" value="Actin-like ATPase domain"/>
    <property type="match status" value="2"/>
</dbReference>
<dbReference type="AlphaFoldDB" id="A8F7A6"/>
<keyword evidence="3" id="KW-1185">Reference proteome</keyword>
<evidence type="ECO:0000313" key="3">
    <source>
        <dbReference type="Proteomes" id="UP000002016"/>
    </source>
</evidence>
<feature type="domain" description="Gcp-like" evidence="1">
    <location>
        <begin position="29"/>
        <end position="133"/>
    </location>
</feature>
<gene>
    <name evidence="2" type="ordered locus">Tlet_1484</name>
</gene>
<dbReference type="eggNOG" id="COG1214">
    <property type="taxonomic scope" value="Bacteria"/>
</dbReference>
<dbReference type="GO" id="GO:0002949">
    <property type="term" value="P:tRNA threonylcarbamoyladenosine modification"/>
    <property type="evidence" value="ECO:0007669"/>
    <property type="project" value="InterPro"/>
</dbReference>
<accession>A8F7A6</accession>
<dbReference type="InterPro" id="IPR022496">
    <property type="entry name" value="T6A_TsaB"/>
</dbReference>
<dbReference type="Gene3D" id="3.30.420.200">
    <property type="match status" value="1"/>
</dbReference>
<evidence type="ECO:0000313" key="2">
    <source>
        <dbReference type="EMBL" id="ABV34040.1"/>
    </source>
</evidence>
<dbReference type="GO" id="GO:0006508">
    <property type="term" value="P:proteolysis"/>
    <property type="evidence" value="ECO:0007669"/>
    <property type="project" value="UniProtKB-KW"/>
</dbReference>
<keyword evidence="2" id="KW-0645">Protease</keyword>
<name>A8F7A6_PSELT</name>
<keyword evidence="2" id="KW-0378">Hydrolase</keyword>